<feature type="compositionally biased region" description="Basic and acidic residues" evidence="1">
    <location>
        <begin position="23"/>
        <end position="67"/>
    </location>
</feature>
<dbReference type="OrthoDB" id="247006at2759"/>
<dbReference type="PANTHER" id="PTHR21356">
    <property type="entry name" value="ARMADILLO REPEAT CONTAINING 2"/>
    <property type="match status" value="1"/>
</dbReference>
<keyword evidence="3" id="KW-1185">Reference proteome</keyword>
<feature type="compositionally biased region" description="Low complexity" evidence="1">
    <location>
        <begin position="187"/>
        <end position="201"/>
    </location>
</feature>
<comment type="caution">
    <text evidence="2">The sequence shown here is derived from an EMBL/GenBank/DDBJ whole genome shotgun (WGS) entry which is preliminary data.</text>
</comment>
<evidence type="ECO:0000313" key="2">
    <source>
        <dbReference type="EMBL" id="CAD5122793.1"/>
    </source>
</evidence>
<dbReference type="InterPro" id="IPR016024">
    <property type="entry name" value="ARM-type_fold"/>
</dbReference>
<feature type="compositionally biased region" description="Basic and acidic residues" evidence="1">
    <location>
        <begin position="93"/>
        <end position="103"/>
    </location>
</feature>
<dbReference type="SUPFAM" id="SSF48371">
    <property type="entry name" value="ARM repeat"/>
    <property type="match status" value="1"/>
</dbReference>
<dbReference type="InterPro" id="IPR011989">
    <property type="entry name" value="ARM-like"/>
</dbReference>
<evidence type="ECO:0000313" key="3">
    <source>
        <dbReference type="Proteomes" id="UP000549394"/>
    </source>
</evidence>
<proteinExistence type="predicted"/>
<organism evidence="2 3">
    <name type="scientific">Dimorphilus gyrociliatus</name>
    <dbReference type="NCBI Taxonomy" id="2664684"/>
    <lineage>
        <taxon>Eukaryota</taxon>
        <taxon>Metazoa</taxon>
        <taxon>Spiralia</taxon>
        <taxon>Lophotrochozoa</taxon>
        <taxon>Annelida</taxon>
        <taxon>Polychaeta</taxon>
        <taxon>Polychaeta incertae sedis</taxon>
        <taxon>Dinophilidae</taxon>
        <taxon>Dimorphilus</taxon>
    </lineage>
</organism>
<gene>
    <name evidence="2" type="ORF">DGYR_LOCUS10553</name>
</gene>
<feature type="compositionally biased region" description="Basic and acidic residues" evidence="1">
    <location>
        <begin position="170"/>
        <end position="186"/>
    </location>
</feature>
<name>A0A7I8W4H8_9ANNE</name>
<protein>
    <submittedName>
        <fullName evidence="2">DgyrCDS11199</fullName>
    </submittedName>
</protein>
<dbReference type="EMBL" id="CAJFCJ010000018">
    <property type="protein sequence ID" value="CAD5122793.1"/>
    <property type="molecule type" value="Genomic_DNA"/>
</dbReference>
<dbReference type="InterPro" id="IPR038905">
    <property type="entry name" value="ARMC2"/>
</dbReference>
<feature type="region of interest" description="Disordered" evidence="1">
    <location>
        <begin position="1"/>
        <end position="210"/>
    </location>
</feature>
<evidence type="ECO:0000256" key="1">
    <source>
        <dbReference type="SAM" id="MobiDB-lite"/>
    </source>
</evidence>
<accession>A0A7I8W4H8</accession>
<dbReference type="PANTHER" id="PTHR21356:SF1">
    <property type="entry name" value="ARMADILLO REPEAT-CONTAINING PROTEIN 2"/>
    <property type="match status" value="1"/>
</dbReference>
<feature type="compositionally biased region" description="Polar residues" evidence="1">
    <location>
        <begin position="82"/>
        <end position="91"/>
    </location>
</feature>
<dbReference type="AlphaFoldDB" id="A0A7I8W4H8"/>
<dbReference type="Proteomes" id="UP000549394">
    <property type="component" value="Unassembled WGS sequence"/>
</dbReference>
<sequence length="793" mass="88920">MSRPSGSAKSLKLPEHVPSPAKIIKEAKEELARLPHDPLRTRSTRRPETPKDNSRKLFDRSGTEHRPPSTFSLGSRHFDANSRPTSSNTRQLEPLEHKPRLSIDGDSLAIAPKPPADPNRSKRPVRLKQSDSVETLTSLPRRESSGSVAGLDTEQDGSGDSHVPRIGSGKKLEKPSSAGKRYEGETTSRTGSGSKRAGSAGKARKSEETQEKLEYTETYIMPLLNSINENQKDVDKLIKICGDLYCFLEKHNLLGKACRSRSTILKHIFGLLDVDSPKLALKTATLVLALKVSGSNLLNVFKLIFKISKNDRNDDLFLDKDLMNLYLQSLENCENLDALIYGIGSLKFLTINSNCVKMLAGCQMIEILSKILEKLILLGNQDSNVSATLVLLTACIRNIADVNEVRGSLITNGTINELMKLYKIWTDDKNIIMNTSRTFSKLTLHTEFVKAVSNCSEYFPYVLNSLECHRVKEDISVRICFFLGNLAAKEDRNRLAIWNDGKSADILIRVIKLYAEPIMDVEKREDQTKMIDTLVKAIRLIANIAIRTEVGIGLACREDLVLLLVQLLTKLQSGNDTDELLVNVLATLNNLSYYDDSKSFVTRHMLSIVSVIPKFVDYKKVEAMTEANRVLGNLSRDRAIRDWMVEHRMDEALITLLESEHADVVFSACGGLINLMKDEEKRGRLKDHHGVEKLIDVLRDYGREDPILASLVCKIFLNYTGKMARSEEYLGEKNSLDLIEIINDIIEVDSDEGDEGMQEYVQRCVEEELIPVARSLKSRISKNLSNFEPLPPP</sequence>
<reference evidence="2 3" key="1">
    <citation type="submission" date="2020-08" db="EMBL/GenBank/DDBJ databases">
        <authorList>
            <person name="Hejnol A."/>
        </authorList>
    </citation>
    <scope>NUCLEOTIDE SEQUENCE [LARGE SCALE GENOMIC DNA]</scope>
</reference>
<dbReference type="Gene3D" id="1.25.10.10">
    <property type="entry name" value="Leucine-rich Repeat Variant"/>
    <property type="match status" value="2"/>
</dbReference>
<dbReference type="GO" id="GO:0044782">
    <property type="term" value="P:cilium organization"/>
    <property type="evidence" value="ECO:0007669"/>
    <property type="project" value="TreeGrafter"/>
</dbReference>